<dbReference type="Pfam" id="PF01434">
    <property type="entry name" value="Peptidase_M41"/>
    <property type="match status" value="1"/>
</dbReference>
<evidence type="ECO:0000256" key="1">
    <source>
        <dbReference type="RuleBase" id="RU003651"/>
    </source>
</evidence>
<dbReference type="InterPro" id="IPR037219">
    <property type="entry name" value="Peptidase_M41-like"/>
</dbReference>
<evidence type="ECO:0000256" key="2">
    <source>
        <dbReference type="SAM" id="MobiDB-lite"/>
    </source>
</evidence>
<evidence type="ECO:0000313" key="4">
    <source>
        <dbReference type="EMBL" id="MFH0255457.1"/>
    </source>
</evidence>
<dbReference type="InterPro" id="IPR003959">
    <property type="entry name" value="ATPase_AAA_core"/>
</dbReference>
<accession>A0ABW7IB73</accession>
<dbReference type="SUPFAM" id="SSF52540">
    <property type="entry name" value="P-loop containing nucleoside triphosphate hydrolases"/>
    <property type="match status" value="1"/>
</dbReference>
<keyword evidence="1" id="KW-0067">ATP-binding</keyword>
<dbReference type="EMBL" id="JBIHMM010000008">
    <property type="protein sequence ID" value="MFH0255457.1"/>
    <property type="molecule type" value="Genomic_DNA"/>
</dbReference>
<dbReference type="PRINTS" id="PR00830">
    <property type="entry name" value="ENDOLAPTASE"/>
</dbReference>
<feature type="compositionally biased region" description="Basic and acidic residues" evidence="2">
    <location>
        <begin position="33"/>
        <end position="50"/>
    </location>
</feature>
<dbReference type="PANTHER" id="PTHR23076:SF97">
    <property type="entry name" value="ATP-DEPENDENT ZINC METALLOPROTEASE YME1L1"/>
    <property type="match status" value="1"/>
</dbReference>
<evidence type="ECO:0000259" key="3">
    <source>
        <dbReference type="SMART" id="SM00382"/>
    </source>
</evidence>
<comment type="caution">
    <text evidence="4">The sequence shown here is derived from an EMBL/GenBank/DDBJ whole genome shotgun (WGS) entry which is preliminary data.</text>
</comment>
<evidence type="ECO:0000313" key="5">
    <source>
        <dbReference type="Proteomes" id="UP001607157"/>
    </source>
</evidence>
<dbReference type="PANTHER" id="PTHR23076">
    <property type="entry name" value="METALLOPROTEASE M41 FTSH"/>
    <property type="match status" value="1"/>
</dbReference>
<dbReference type="Gene3D" id="1.20.58.760">
    <property type="entry name" value="Peptidase M41"/>
    <property type="match status" value="1"/>
</dbReference>
<name>A0ABW7IB73_9RHOB</name>
<gene>
    <name evidence="4" type="ORF">ACGRVM_16240</name>
</gene>
<dbReference type="InterPro" id="IPR003960">
    <property type="entry name" value="ATPase_AAA_CS"/>
</dbReference>
<sequence>MSHTSHTPLQSPPVWAPLATTALRRLRAHHAMRRAEREERAEPAPRKMSDHGPGLLAALAATPSALQIPPDAQEGERSLEGDPQGLRIPLSELALTLRLCASFGTAEAVEALLAPGAVTVLALGEDGPGQKEAQEMLVRAILPAGIDVASCARGGGLGTPPDLAVVDGAQEIAGARGAPLRLSPEMQGALEAPCPVLILLGGVSQMPPALAADLPAPLKLAPLDREIAVALLAAWFDAEGAVDPALRRELYGALPEDAALRDLSQAALALAMRSATPRGAVERLCRTALQARQAPKTGPTLDEIEGYGAAEIIARRMAADLRAWAEGRADWAEMERSLLLYGPPGTGKSHLARAIAGSAGARIVQGSFGAWQAAGHLGDMLRAMRKTFEEAKEDRPAILIIDEIDGVGDRADPSPMSRSYRQQVINGFLLELDHLAATEGVMLVATTNYMDRIDAAVLRPGRIDLRAEVPLPGPQALGRMIRAGLGAGIGAGTPQEEMSRLTRAAAGGTAADLEAALRAARGRAREARRPVTPADLLAALAPEADATSGAWERRAALHECGHAIVGACLGLGRITRLALTRQGGQAWLAYAAGKHMAADFEDEMTYTMAGRAAERLMLGAVSGGAGGGGTCDLAQATRTATGLDICYGLGAEGPLWRGAEAASYLEQPANAARIRARLEEAEARAAQILTPRRSLLARMAEDLERVGILEGTRLDAWLTAAAKKRVETVGGKAGALKSSMTNESDIAAGSTD</sequence>
<dbReference type="InterPro" id="IPR027417">
    <property type="entry name" value="P-loop_NTPase"/>
</dbReference>
<dbReference type="Gene3D" id="3.40.50.300">
    <property type="entry name" value="P-loop containing nucleotide triphosphate hydrolases"/>
    <property type="match status" value="1"/>
</dbReference>
<dbReference type="InterPro" id="IPR003593">
    <property type="entry name" value="AAA+_ATPase"/>
</dbReference>
<reference evidence="4 5" key="1">
    <citation type="submission" date="2024-10" db="EMBL/GenBank/DDBJ databases">
        <authorList>
            <person name="Yang X.-N."/>
        </authorList>
    </citation>
    <scope>NUCLEOTIDE SEQUENCE [LARGE SCALE GENOMIC DNA]</scope>
    <source>
        <strain evidence="4 5">CAU 1059</strain>
    </source>
</reference>
<proteinExistence type="inferred from homology"/>
<protein>
    <submittedName>
        <fullName evidence="4">AAA family ATPase</fullName>
    </submittedName>
</protein>
<organism evidence="4 5">
    <name type="scientific">Roseovarius aquimarinus</name>
    <dbReference type="NCBI Taxonomy" id="1229156"/>
    <lineage>
        <taxon>Bacteria</taxon>
        <taxon>Pseudomonadati</taxon>
        <taxon>Pseudomonadota</taxon>
        <taxon>Alphaproteobacteria</taxon>
        <taxon>Rhodobacterales</taxon>
        <taxon>Roseobacteraceae</taxon>
        <taxon>Roseovarius</taxon>
    </lineage>
</organism>
<dbReference type="PROSITE" id="PS00674">
    <property type="entry name" value="AAA"/>
    <property type="match status" value="1"/>
</dbReference>
<keyword evidence="5" id="KW-1185">Reference proteome</keyword>
<dbReference type="SUPFAM" id="SSF140990">
    <property type="entry name" value="FtsH protease domain-like"/>
    <property type="match status" value="1"/>
</dbReference>
<comment type="similarity">
    <text evidence="1">Belongs to the AAA ATPase family.</text>
</comment>
<feature type="domain" description="AAA+ ATPase" evidence="3">
    <location>
        <begin position="334"/>
        <end position="473"/>
    </location>
</feature>
<feature type="region of interest" description="Disordered" evidence="2">
    <location>
        <begin position="29"/>
        <end position="53"/>
    </location>
</feature>
<dbReference type="RefSeq" id="WP_377173251.1">
    <property type="nucleotide sequence ID" value="NZ_JBHTJC010000008.1"/>
</dbReference>
<dbReference type="CDD" id="cd19481">
    <property type="entry name" value="RecA-like_protease"/>
    <property type="match status" value="1"/>
</dbReference>
<dbReference type="SMART" id="SM00382">
    <property type="entry name" value="AAA"/>
    <property type="match status" value="1"/>
</dbReference>
<dbReference type="InterPro" id="IPR000642">
    <property type="entry name" value="Peptidase_M41"/>
</dbReference>
<dbReference type="Pfam" id="PF00004">
    <property type="entry name" value="AAA"/>
    <property type="match status" value="1"/>
</dbReference>
<keyword evidence="1" id="KW-0547">Nucleotide-binding</keyword>
<dbReference type="Proteomes" id="UP001607157">
    <property type="component" value="Unassembled WGS sequence"/>
</dbReference>